<dbReference type="InterPro" id="IPR006626">
    <property type="entry name" value="PbH1"/>
</dbReference>
<keyword evidence="2" id="KW-0964">Secreted</keyword>
<dbReference type="PANTHER" id="PTHR38340">
    <property type="entry name" value="S-LAYER PROTEIN"/>
    <property type="match status" value="1"/>
</dbReference>
<comment type="subcellular location">
    <subcellularLocation>
        <location evidence="1">Secreted</location>
    </subcellularLocation>
</comment>
<dbReference type="InterPro" id="IPR050557">
    <property type="entry name" value="RTX_toxin/Mannuronan_C5-epim"/>
</dbReference>
<keyword evidence="5" id="KW-1185">Reference proteome</keyword>
<dbReference type="OrthoDB" id="9795222at2"/>
<evidence type="ECO:0000313" key="5">
    <source>
        <dbReference type="Proteomes" id="UP000317178"/>
    </source>
</evidence>
<proteinExistence type="predicted"/>
<evidence type="ECO:0000256" key="1">
    <source>
        <dbReference type="ARBA" id="ARBA00004613"/>
    </source>
</evidence>
<dbReference type="InterPro" id="IPR001343">
    <property type="entry name" value="Hemolysn_Ca-bd"/>
</dbReference>
<dbReference type="SUPFAM" id="SSF51126">
    <property type="entry name" value="Pectin lyase-like"/>
    <property type="match status" value="1"/>
</dbReference>
<dbReference type="AlphaFoldDB" id="A0A518CRS9"/>
<dbReference type="GO" id="GO:0005509">
    <property type="term" value="F:calcium ion binding"/>
    <property type="evidence" value="ECO:0007669"/>
    <property type="project" value="InterPro"/>
</dbReference>
<dbReference type="Gene3D" id="2.150.10.10">
    <property type="entry name" value="Serralysin-like metalloprotease, C-terminal"/>
    <property type="match status" value="1"/>
</dbReference>
<dbReference type="InterPro" id="IPR011050">
    <property type="entry name" value="Pectin_lyase_fold/virulence"/>
</dbReference>
<feature type="domain" description="Rhamnogalacturonase A/B/Epimerase-like pectate lyase" evidence="3">
    <location>
        <begin position="275"/>
        <end position="487"/>
    </location>
</feature>
<dbReference type="InterPro" id="IPR012334">
    <property type="entry name" value="Pectin_lyas_fold"/>
</dbReference>
<evidence type="ECO:0000313" key="4">
    <source>
        <dbReference type="EMBL" id="QDU81936.1"/>
    </source>
</evidence>
<dbReference type="PRINTS" id="PR00313">
    <property type="entry name" value="CABNDNGRPT"/>
</dbReference>
<protein>
    <submittedName>
        <fullName evidence="4">Hemolysin, chromosomal</fullName>
    </submittedName>
</protein>
<evidence type="ECO:0000259" key="3">
    <source>
        <dbReference type="Pfam" id="PF12708"/>
    </source>
</evidence>
<evidence type="ECO:0000256" key="2">
    <source>
        <dbReference type="ARBA" id="ARBA00022525"/>
    </source>
</evidence>
<dbReference type="GO" id="GO:0005576">
    <property type="term" value="C:extracellular region"/>
    <property type="evidence" value="ECO:0007669"/>
    <property type="project" value="UniProtKB-SubCell"/>
</dbReference>
<reference evidence="4 5" key="1">
    <citation type="submission" date="2019-02" db="EMBL/GenBank/DDBJ databases">
        <title>Deep-cultivation of Planctomycetes and their phenomic and genomic characterization uncovers novel biology.</title>
        <authorList>
            <person name="Wiegand S."/>
            <person name="Jogler M."/>
            <person name="Boedeker C."/>
            <person name="Pinto D."/>
            <person name="Vollmers J."/>
            <person name="Rivas-Marin E."/>
            <person name="Kohn T."/>
            <person name="Peeters S.H."/>
            <person name="Heuer A."/>
            <person name="Rast P."/>
            <person name="Oberbeckmann S."/>
            <person name="Bunk B."/>
            <person name="Jeske O."/>
            <person name="Meyerdierks A."/>
            <person name="Storesund J.E."/>
            <person name="Kallscheuer N."/>
            <person name="Luecker S."/>
            <person name="Lage O.M."/>
            <person name="Pohl T."/>
            <person name="Merkel B.J."/>
            <person name="Hornburger P."/>
            <person name="Mueller R.-W."/>
            <person name="Bruemmer F."/>
            <person name="Labrenz M."/>
            <person name="Spormann A.M."/>
            <person name="Op den Camp H."/>
            <person name="Overmann J."/>
            <person name="Amann R."/>
            <person name="Jetten M.S.M."/>
            <person name="Mascher T."/>
            <person name="Medema M.H."/>
            <person name="Devos D.P."/>
            <person name="Kaster A.-K."/>
            <person name="Ovreas L."/>
            <person name="Rohde M."/>
            <person name="Galperin M.Y."/>
            <person name="Jogler C."/>
        </authorList>
    </citation>
    <scope>NUCLEOTIDE SEQUENCE [LARGE SCALE GENOMIC DNA]</scope>
    <source>
        <strain evidence="4 5">Pla110</strain>
    </source>
</reference>
<dbReference type="InterPro" id="IPR024535">
    <property type="entry name" value="RHGA/B-epi-like_pectate_lyase"/>
</dbReference>
<accession>A0A518CRS9</accession>
<dbReference type="SMART" id="SM00710">
    <property type="entry name" value="PbH1"/>
    <property type="match status" value="8"/>
</dbReference>
<gene>
    <name evidence="4" type="primary">hlyA</name>
    <name evidence="4" type="ORF">Pla110_36880</name>
</gene>
<sequence>MGLRLSLSRLLQNSIQQIRCGIKPVPPRRKSRATRFAVEQLETRQMLTPQLSLAGAGVLIVEGTDARDIAHIQENEMGVIAATISDGEVEISRSYPTGLVKSILFFGGDGNDTFRNDTSLPSVAHGENGNDILYGGSNFDRLNGGPGDDRLLGRGGDDELFGNAGNDVLKGHNGNDLMVGGSGNDLLIGGPDDDRLVGGDDHDVLKGGSGNDYLDGGLGDDLLFGQAGIDELITSSGKDLLDKGAEVQQTTEVAPVTSTNEVVASSSSTTGGILRVRDFGAVGDGITDDTAAVQAALDAAEGGELYLNPGTYLISNVLLVPSNTIVSGAGANTVLKFEWRDQAEGREFYLGNKNRANEASGDENIELRDFTLEGGDNGDPYGPASHGVTHGIFFRKVKNVKVTRVEIRNTSGFAISNIGIINGTFTGNTIKNVGRDGITSFPLVQQDDPNFKSYPLENLLISYNRFENVGDDAIAVHAGTEFAINNNLAPTNVTISKNIIVGRSSLHELSQGRGIALTGVRNATIDGNQISNTVSSGILIQSWYNNMTNPSLALEAIRSSNILVTNNTLIEVGVAEGLDRVKIGIQVKGAHLVRIVNNVLRRSADRGIDIRDTTSIEIIANEVYGSLGKSAILLVGGDDFSVRNAIISDNIIDHWNDEDLVINNVFNAKEISGGLDPLFSAVAARSLGGIHLLFPTIGGSGN</sequence>
<dbReference type="Proteomes" id="UP000317178">
    <property type="component" value="Chromosome"/>
</dbReference>
<dbReference type="SUPFAM" id="SSF51120">
    <property type="entry name" value="beta-Roll"/>
    <property type="match status" value="2"/>
</dbReference>
<dbReference type="PANTHER" id="PTHR38340:SF1">
    <property type="entry name" value="S-LAYER PROTEIN"/>
    <property type="match status" value="1"/>
</dbReference>
<dbReference type="EMBL" id="CP036281">
    <property type="protein sequence ID" value="QDU81936.1"/>
    <property type="molecule type" value="Genomic_DNA"/>
</dbReference>
<dbReference type="RefSeq" id="WP_144997705.1">
    <property type="nucleotide sequence ID" value="NZ_CP036281.1"/>
</dbReference>
<dbReference type="KEGG" id="plon:Pla110_36880"/>
<dbReference type="InterPro" id="IPR011049">
    <property type="entry name" value="Serralysin-like_metalloprot_C"/>
</dbReference>
<dbReference type="Pfam" id="PF00353">
    <property type="entry name" value="HemolysinCabind"/>
    <property type="match status" value="2"/>
</dbReference>
<dbReference type="Pfam" id="PF12708">
    <property type="entry name" value="Pect-lyase_RHGA_epim"/>
    <property type="match status" value="1"/>
</dbReference>
<dbReference type="Gene3D" id="2.160.20.10">
    <property type="entry name" value="Single-stranded right-handed beta-helix, Pectin lyase-like"/>
    <property type="match status" value="2"/>
</dbReference>
<organism evidence="4 5">
    <name type="scientific">Polystyrenella longa</name>
    <dbReference type="NCBI Taxonomy" id="2528007"/>
    <lineage>
        <taxon>Bacteria</taxon>
        <taxon>Pseudomonadati</taxon>
        <taxon>Planctomycetota</taxon>
        <taxon>Planctomycetia</taxon>
        <taxon>Planctomycetales</taxon>
        <taxon>Planctomycetaceae</taxon>
        <taxon>Polystyrenella</taxon>
    </lineage>
</organism>
<name>A0A518CRS9_9PLAN</name>